<dbReference type="InterPro" id="IPR027961">
    <property type="entry name" value="DUF4442"/>
</dbReference>
<dbReference type="Pfam" id="PF14539">
    <property type="entry name" value="DUF4442"/>
    <property type="match status" value="1"/>
</dbReference>
<accession>A0A3B0W8Y6</accession>
<protein>
    <recommendedName>
        <fullName evidence="2">DUF4442 domain-containing protein</fullName>
    </recommendedName>
</protein>
<dbReference type="AlphaFoldDB" id="A0A3B0W8Y6"/>
<organism evidence="1">
    <name type="scientific">hydrothermal vent metagenome</name>
    <dbReference type="NCBI Taxonomy" id="652676"/>
    <lineage>
        <taxon>unclassified sequences</taxon>
        <taxon>metagenomes</taxon>
        <taxon>ecological metagenomes</taxon>
    </lineage>
</organism>
<dbReference type="SUPFAM" id="SSF54637">
    <property type="entry name" value="Thioesterase/thiol ester dehydrase-isomerase"/>
    <property type="match status" value="1"/>
</dbReference>
<evidence type="ECO:0008006" key="2">
    <source>
        <dbReference type="Google" id="ProtNLM"/>
    </source>
</evidence>
<name>A0A3B0W8Y6_9ZZZZ</name>
<gene>
    <name evidence="1" type="ORF">MNBD_GAMMA02-251</name>
</gene>
<sequence length="114" mass="13109">MKEITKARNKTHALLLKFEKWPKGLWLFSKAICFKAPYFGSIKPLFTEIRPGYSKATIKNKRRVHNHISTVHAIAMANLCEFVGGTLMEISIAKNMRWIPKGMDIRYLAKAETD</sequence>
<reference evidence="1" key="1">
    <citation type="submission" date="2018-06" db="EMBL/GenBank/DDBJ databases">
        <authorList>
            <person name="Zhirakovskaya E."/>
        </authorList>
    </citation>
    <scope>NUCLEOTIDE SEQUENCE</scope>
</reference>
<dbReference type="Gene3D" id="3.10.129.10">
    <property type="entry name" value="Hotdog Thioesterase"/>
    <property type="match status" value="1"/>
</dbReference>
<evidence type="ECO:0000313" key="1">
    <source>
        <dbReference type="EMBL" id="VAW47672.1"/>
    </source>
</evidence>
<dbReference type="InterPro" id="IPR029069">
    <property type="entry name" value="HotDog_dom_sf"/>
</dbReference>
<dbReference type="EMBL" id="UOFA01000359">
    <property type="protein sequence ID" value="VAW47672.1"/>
    <property type="molecule type" value="Genomic_DNA"/>
</dbReference>
<proteinExistence type="predicted"/>
<feature type="non-terminal residue" evidence="1">
    <location>
        <position position="114"/>
    </location>
</feature>